<dbReference type="EMBL" id="ACCH01000012">
    <property type="protein sequence ID" value="EEF92187.1"/>
    <property type="molecule type" value="Genomic_DNA"/>
</dbReference>
<reference evidence="1 2" key="2">
    <citation type="submission" date="2009-01" db="EMBL/GenBank/DDBJ databases">
        <title>Draft genome sequence of Bacteroides cellulosilyticus (DSM 14838).</title>
        <authorList>
            <person name="Sudarsanam P."/>
            <person name="Ley R."/>
            <person name="Guruge J."/>
            <person name="Turnbaugh P.J."/>
            <person name="Mahowald M."/>
            <person name="Liep D."/>
            <person name="Gordon J."/>
        </authorList>
    </citation>
    <scope>NUCLEOTIDE SEQUENCE [LARGE SCALE GENOMIC DNA]</scope>
    <source>
        <strain evidence="1 2">DSM 14838</strain>
    </source>
</reference>
<dbReference type="Proteomes" id="UP000003711">
    <property type="component" value="Unassembled WGS sequence"/>
</dbReference>
<evidence type="ECO:0000313" key="2">
    <source>
        <dbReference type="Proteomes" id="UP000003711"/>
    </source>
</evidence>
<protein>
    <submittedName>
        <fullName evidence="1">Uncharacterized protein</fullName>
    </submittedName>
</protein>
<evidence type="ECO:0000313" key="1">
    <source>
        <dbReference type="EMBL" id="EEF92187.1"/>
    </source>
</evidence>
<reference evidence="1 2" key="1">
    <citation type="submission" date="2008-12" db="EMBL/GenBank/DDBJ databases">
        <authorList>
            <person name="Fulton L."/>
            <person name="Clifton S."/>
            <person name="Fulton B."/>
            <person name="Xu J."/>
            <person name="Minx P."/>
            <person name="Pepin K.H."/>
            <person name="Johnson M."/>
            <person name="Bhonagiri V."/>
            <person name="Nash W.E."/>
            <person name="Mardis E.R."/>
            <person name="Wilson R.K."/>
        </authorList>
    </citation>
    <scope>NUCLEOTIDE SEQUENCE [LARGE SCALE GENOMIC DNA]</scope>
    <source>
        <strain evidence="1 2">DSM 14838</strain>
    </source>
</reference>
<accession>E2N7C4</accession>
<name>E2N7C4_9BACE</name>
<organism evidence="1 2">
    <name type="scientific">Bacteroides cellulosilyticus DSM 14838</name>
    <dbReference type="NCBI Taxonomy" id="537012"/>
    <lineage>
        <taxon>Bacteria</taxon>
        <taxon>Pseudomonadati</taxon>
        <taxon>Bacteroidota</taxon>
        <taxon>Bacteroidia</taxon>
        <taxon>Bacteroidales</taxon>
        <taxon>Bacteroidaceae</taxon>
        <taxon>Bacteroides</taxon>
    </lineage>
</organism>
<dbReference type="AlphaFoldDB" id="E2N7C4"/>
<dbReference type="HOGENOM" id="CLU_182044_0_0_10"/>
<gene>
    <name evidence="1" type="ORF">BACCELL_00166</name>
</gene>
<sequence length="71" mass="8066">MENETILSAPELTNVSDAFLEFRLLPGNETKTNNDFYFLLTTPNVERDKFLSGCKLSPVVNGNVVRQQFEL</sequence>
<comment type="caution">
    <text evidence="1">The sequence shown here is derived from an EMBL/GenBank/DDBJ whole genome shotgun (WGS) entry which is preliminary data.</text>
</comment>
<proteinExistence type="predicted"/>